<dbReference type="PANTHER" id="PTHR30347">
    <property type="entry name" value="POTASSIUM CHANNEL RELATED"/>
    <property type="match status" value="1"/>
</dbReference>
<evidence type="ECO:0000256" key="3">
    <source>
        <dbReference type="ARBA" id="ARBA00022475"/>
    </source>
</evidence>
<dbReference type="STRING" id="1579316.RC74_13350"/>
<evidence type="ECO:0000256" key="2">
    <source>
        <dbReference type="ARBA" id="ARBA00008017"/>
    </source>
</evidence>
<keyword evidence="3" id="KW-1003">Cell membrane</keyword>
<protein>
    <recommendedName>
        <fullName evidence="13">Mechanosensitive ion channel protein MscS</fullName>
    </recommendedName>
</protein>
<dbReference type="Gene3D" id="3.30.70.100">
    <property type="match status" value="1"/>
</dbReference>
<dbReference type="Pfam" id="PF21082">
    <property type="entry name" value="MS_channel_3rd"/>
    <property type="match status" value="1"/>
</dbReference>
<feature type="transmembrane region" description="Helical" evidence="7">
    <location>
        <begin position="265"/>
        <end position="285"/>
    </location>
</feature>
<reference evidence="11 12" key="1">
    <citation type="submission" date="2016-02" db="EMBL/GenBank/DDBJ databases">
        <title>Complete genome sequence of Halocynthiibacter arcticus PAMC 20958t from arctic marine sediment.</title>
        <authorList>
            <person name="Lee Y.M."/>
            <person name="Baek K."/>
            <person name="Lee H.K."/>
            <person name="Shin S.C."/>
        </authorList>
    </citation>
    <scope>NUCLEOTIDE SEQUENCE [LARGE SCALE GENOMIC DNA]</scope>
    <source>
        <strain evidence="11">PAMC 20958</strain>
    </source>
</reference>
<evidence type="ECO:0000256" key="1">
    <source>
        <dbReference type="ARBA" id="ARBA00004651"/>
    </source>
</evidence>
<dbReference type="Gene3D" id="2.30.30.60">
    <property type="match status" value="1"/>
</dbReference>
<evidence type="ECO:0000256" key="7">
    <source>
        <dbReference type="SAM" id="Phobius"/>
    </source>
</evidence>
<dbReference type="Pfam" id="PF00924">
    <property type="entry name" value="MS_channel_2nd"/>
    <property type="match status" value="1"/>
</dbReference>
<feature type="domain" description="Mechanosensitive ion channel transmembrane helices 2/3" evidence="10">
    <location>
        <begin position="242"/>
        <end position="282"/>
    </location>
</feature>
<comment type="similarity">
    <text evidence="2">Belongs to the MscS (TC 1.A.23) family.</text>
</comment>
<dbReference type="InterPro" id="IPR011066">
    <property type="entry name" value="MscS_channel_C_sf"/>
</dbReference>
<dbReference type="Pfam" id="PF21088">
    <property type="entry name" value="MS_channel_1st"/>
    <property type="match status" value="1"/>
</dbReference>
<evidence type="ECO:0000259" key="9">
    <source>
        <dbReference type="Pfam" id="PF21082"/>
    </source>
</evidence>
<dbReference type="InterPro" id="IPR010920">
    <property type="entry name" value="LSM_dom_sf"/>
</dbReference>
<evidence type="ECO:0000256" key="5">
    <source>
        <dbReference type="ARBA" id="ARBA00022989"/>
    </source>
</evidence>
<dbReference type="InterPro" id="IPR049142">
    <property type="entry name" value="MS_channel_1st"/>
</dbReference>
<evidence type="ECO:0000259" key="10">
    <source>
        <dbReference type="Pfam" id="PF21088"/>
    </source>
</evidence>
<evidence type="ECO:0000313" key="11">
    <source>
        <dbReference type="EMBL" id="AML52131.1"/>
    </source>
</evidence>
<dbReference type="InterPro" id="IPR052702">
    <property type="entry name" value="MscS-like_channel"/>
</dbReference>
<feature type="transmembrane region" description="Helical" evidence="7">
    <location>
        <begin position="55"/>
        <end position="76"/>
    </location>
</feature>
<feature type="transmembrane region" description="Helical" evidence="7">
    <location>
        <begin position="195"/>
        <end position="217"/>
    </location>
</feature>
<dbReference type="SUPFAM" id="SSF50182">
    <property type="entry name" value="Sm-like ribonucleoproteins"/>
    <property type="match status" value="1"/>
</dbReference>
<dbReference type="GO" id="GO:0005886">
    <property type="term" value="C:plasma membrane"/>
    <property type="evidence" value="ECO:0007669"/>
    <property type="project" value="UniProtKB-SubCell"/>
</dbReference>
<evidence type="ECO:0000259" key="8">
    <source>
        <dbReference type="Pfam" id="PF00924"/>
    </source>
</evidence>
<dbReference type="InterPro" id="IPR023408">
    <property type="entry name" value="MscS_beta-dom_sf"/>
</dbReference>
<dbReference type="RefSeq" id="WP_052274876.1">
    <property type="nucleotide sequence ID" value="NZ_CP014327.1"/>
</dbReference>
<comment type="subcellular location">
    <subcellularLocation>
        <location evidence="1">Cell membrane</location>
        <topology evidence="1">Multi-pass membrane protein</topology>
    </subcellularLocation>
</comment>
<proteinExistence type="inferred from homology"/>
<dbReference type="GO" id="GO:0008381">
    <property type="term" value="F:mechanosensitive monoatomic ion channel activity"/>
    <property type="evidence" value="ECO:0007669"/>
    <property type="project" value="UniProtKB-ARBA"/>
</dbReference>
<keyword evidence="4 7" id="KW-0812">Transmembrane</keyword>
<gene>
    <name evidence="11" type="ORF">RC74_13350</name>
</gene>
<name>A0A126V1D8_9RHOB</name>
<dbReference type="AlphaFoldDB" id="A0A126V1D8"/>
<dbReference type="PANTHER" id="PTHR30347:SF1">
    <property type="entry name" value="MECHANOSENSITIVE CHANNEL MSCK"/>
    <property type="match status" value="1"/>
</dbReference>
<keyword evidence="12" id="KW-1185">Reference proteome</keyword>
<dbReference type="InterPro" id="IPR049278">
    <property type="entry name" value="MS_channel_C"/>
</dbReference>
<dbReference type="SUPFAM" id="SSF82689">
    <property type="entry name" value="Mechanosensitive channel protein MscS (YggB), C-terminal domain"/>
    <property type="match status" value="1"/>
</dbReference>
<dbReference type="InterPro" id="IPR011014">
    <property type="entry name" value="MscS_channel_TM-2"/>
</dbReference>
<keyword evidence="5 7" id="KW-1133">Transmembrane helix</keyword>
<dbReference type="InterPro" id="IPR006685">
    <property type="entry name" value="MscS_channel_2nd"/>
</dbReference>
<dbReference type="Proteomes" id="UP000070371">
    <property type="component" value="Chromosome"/>
</dbReference>
<keyword evidence="6 7" id="KW-0472">Membrane</keyword>
<accession>A0A126V1D8</accession>
<feature type="transmembrane region" description="Helical" evidence="7">
    <location>
        <begin position="163"/>
        <end position="183"/>
    </location>
</feature>
<dbReference type="EMBL" id="CP014327">
    <property type="protein sequence ID" value="AML52131.1"/>
    <property type="molecule type" value="Genomic_DNA"/>
</dbReference>
<feature type="domain" description="Mechanosensitive ion channel MscS" evidence="8">
    <location>
        <begin position="284"/>
        <end position="350"/>
    </location>
</feature>
<organism evidence="11 12">
    <name type="scientific">Falsihalocynthiibacter arcticus</name>
    <dbReference type="NCBI Taxonomy" id="1579316"/>
    <lineage>
        <taxon>Bacteria</taxon>
        <taxon>Pseudomonadati</taxon>
        <taxon>Pseudomonadota</taxon>
        <taxon>Alphaproteobacteria</taxon>
        <taxon>Rhodobacterales</taxon>
        <taxon>Roseobacteraceae</taxon>
        <taxon>Falsihalocynthiibacter</taxon>
    </lineage>
</organism>
<dbReference type="SUPFAM" id="SSF82861">
    <property type="entry name" value="Mechanosensitive channel protein MscS (YggB), transmembrane region"/>
    <property type="match status" value="1"/>
</dbReference>
<evidence type="ECO:0008006" key="13">
    <source>
        <dbReference type="Google" id="ProtNLM"/>
    </source>
</evidence>
<feature type="transmembrane region" description="Helical" evidence="7">
    <location>
        <begin position="238"/>
        <end position="259"/>
    </location>
</feature>
<dbReference type="KEGG" id="hat:RC74_13350"/>
<feature type="transmembrane region" description="Helical" evidence="7">
    <location>
        <begin position="97"/>
        <end position="121"/>
    </location>
</feature>
<evidence type="ECO:0000313" key="12">
    <source>
        <dbReference type="Proteomes" id="UP000070371"/>
    </source>
</evidence>
<feature type="domain" description="Mechanosensitive ion channel MscS C-terminal" evidence="9">
    <location>
        <begin position="358"/>
        <end position="446"/>
    </location>
</feature>
<dbReference type="Gene3D" id="1.10.287.1260">
    <property type="match status" value="1"/>
</dbReference>
<evidence type="ECO:0000256" key="4">
    <source>
        <dbReference type="ARBA" id="ARBA00022692"/>
    </source>
</evidence>
<sequence length="475" mass="51924">MTSHATDAVAQTEAIAKTETVEGIINDVTSEMGPVISYFTDISTRLAAQIFSLEGIFQVALIGFTFLAAFLASRFSRQLLARIWPMADDEKVFMKHVFLVIKSLIVPIVWAILLLIGQASLQASGHPSDLVRIPATLLQAWILIRLFSTLVRDPFWSRTFATTAWVIAALNVLKLLNPLIGFLDSLAINMGDARLSLFTVIKGATILVLLIWIASVFSRFVQSRLNMSKDLTPSVRSLIAQAVKIGLFFTAVMVAMNIVGIDLTALAVFSGALGVGIGFGLQAIFSNLVSGIIMLVEGSIKVGDFVELESGLRGEVREINTRATLITTNDNIDILVPNSQFINNPVVNWTLRDSIRRIRVPFGVAYGSDKDLVKKAALEAANATPHLLSGKGSKPPEVWLMKFGESSLDFELVVWLTPQAVKRPSTVVAAFNWEIETALRKYGIEMPFPQRDLHIRSGSLPIKLTAADASQDSEN</sequence>
<evidence type="ECO:0000256" key="6">
    <source>
        <dbReference type="ARBA" id="ARBA00023136"/>
    </source>
</evidence>